<feature type="compositionally biased region" description="Polar residues" evidence="1">
    <location>
        <begin position="709"/>
        <end position="728"/>
    </location>
</feature>
<dbReference type="OMA" id="ETIHYTL"/>
<feature type="region of interest" description="Disordered" evidence="1">
    <location>
        <begin position="402"/>
        <end position="799"/>
    </location>
</feature>
<name>A0A0U5G4K8_ASPCI</name>
<feature type="compositionally biased region" description="Basic and acidic residues" evidence="1">
    <location>
        <begin position="940"/>
        <end position="957"/>
    </location>
</feature>
<dbReference type="OrthoDB" id="5382203at2759"/>
<organism evidence="2 3">
    <name type="scientific">Aspergillus calidoustus</name>
    <dbReference type="NCBI Taxonomy" id="454130"/>
    <lineage>
        <taxon>Eukaryota</taxon>
        <taxon>Fungi</taxon>
        <taxon>Dikarya</taxon>
        <taxon>Ascomycota</taxon>
        <taxon>Pezizomycotina</taxon>
        <taxon>Eurotiomycetes</taxon>
        <taxon>Eurotiomycetidae</taxon>
        <taxon>Eurotiales</taxon>
        <taxon>Aspergillaceae</taxon>
        <taxon>Aspergillus</taxon>
        <taxon>Aspergillus subgen. Nidulantes</taxon>
    </lineage>
</organism>
<feature type="compositionally biased region" description="Basic and acidic residues" evidence="1">
    <location>
        <begin position="460"/>
        <end position="494"/>
    </location>
</feature>
<feature type="region of interest" description="Disordered" evidence="1">
    <location>
        <begin position="827"/>
        <end position="1200"/>
    </location>
</feature>
<dbReference type="STRING" id="454130.A0A0U5G4K8"/>
<protein>
    <submittedName>
        <fullName evidence="2">Uncharacterized protein</fullName>
    </submittedName>
</protein>
<feature type="compositionally biased region" description="Polar residues" evidence="1">
    <location>
        <begin position="449"/>
        <end position="459"/>
    </location>
</feature>
<keyword evidence="3" id="KW-1185">Reference proteome</keyword>
<feature type="compositionally biased region" description="Basic and acidic residues" evidence="1">
    <location>
        <begin position="1107"/>
        <end position="1116"/>
    </location>
</feature>
<feature type="region of interest" description="Disordered" evidence="1">
    <location>
        <begin position="1"/>
        <end position="28"/>
    </location>
</feature>
<proteinExistence type="predicted"/>
<feature type="compositionally biased region" description="Low complexity" evidence="1">
    <location>
        <begin position="621"/>
        <end position="641"/>
    </location>
</feature>
<feature type="compositionally biased region" description="Polar residues" evidence="1">
    <location>
        <begin position="514"/>
        <end position="531"/>
    </location>
</feature>
<feature type="compositionally biased region" description="Pro residues" evidence="1">
    <location>
        <begin position="1232"/>
        <end position="1244"/>
    </location>
</feature>
<sequence>MQHTRGQESELARTLSRSRSRSCSTSISSDSQLSRIHLFAPPSVNPPPSFIAPSSASQIITTDQEFNAADFLADDDDDSGALVTAEALSALNGFLDHLLFNILASAKSTQLASIRPAVADVLKPRLAKEVVSVADEELSEYLGEPEDEQIEFRGGQTPNGEFDLVRTWKLTRLRCMVYTRLGDMEEDDEEEYISQEGLADDEGAPRRFTNHIGNITPAAAIFLTSIIEHIGEQALVIAGETARSRLSPRLVSECDENEELEKERGSMNHLVVEELDMEKLALNPTLGRLWRTWRKRTRTPNLSRMTSRDSIRRRGTIGPILHSRKSSFSVADDAQSQISTLVEEKTIVDPASVPLPVDENDVQELEDPDLSPDMEGGDIQTMQAVIAHKVRPHSLMVLTLQSPRTPTSRASSPATPVARSSSATRHTRSRSLPSAPYPPDVQEKVPQPDQASRRPSPTASEERRRLETMYEEREETEKAGKDEQETFDAQKVEARPATAGASHEVEKQDWPLQTPDSNSLAENRIRNTAQETTREPTEIVTDLVPSGPQAPSTFFIENDTEVIEGQGMVEKPSLTSVQRPKRKPSKDVTKDQRSITSAPFSTDLVATAAVVYPTEKQSDDVSTSVHPVPVRSSSSGLSASLPPTPVREVRPSLESVRGSRPASNSGDSVRSNYSRTYHRPSPLVLTNGNHRSPTSSVSSSMTERAAVQRISTRPSTSAAPSIQTTTLTKPRRSGSFGSHREKRPMTAGSTTSQVSTKLKGLISRPAEPAPLRLRSSSETSRASATAGGGPYDDTTGLDELIRSEETLHYTLTPRSVREMDFPDVPKWKAQRSHTAELADFLKSNGPDDAPNSPNQSNTKAMVPRRVTSDAQPSPKSRAIDVPKHSPIHAVSIPNRQKTKAPQPRDARPSLESSSDFAQFIRNSGPSSPTATSPSATIKSAPDRRFSDATELSKRPSRADSSVSRMSARGPRLQARPAAVPKGEVTSDLIDFIREGPPTVGARRIPRTVAPFRSTMDSDDLNYEQGTPSVTSTQGESIATKSQISVSSRTGLLESANGAGVRAGPPKVQPSSSARPNDEDPRPKRTQRRVPDPYAIDWDDDEFEVMLEEPKPKREEESLIDFLRNVPPPQAEPQTQPVALSNPPSKAVTGGLGGASGMKARLLRSSSSEKTPSLKSSKNSLRYQPDQHSIGSSNYTTKVGAERRTGASYGLAAVTERQTETSALADFLRNTGPPEPPTPRAPPPKESSFSRRLFIRRKKVEA</sequence>
<dbReference type="AlphaFoldDB" id="A0A0U5G4K8"/>
<evidence type="ECO:0000313" key="2">
    <source>
        <dbReference type="EMBL" id="CEL05304.1"/>
    </source>
</evidence>
<evidence type="ECO:0000313" key="3">
    <source>
        <dbReference type="Proteomes" id="UP000054771"/>
    </source>
</evidence>
<dbReference type="EMBL" id="CDMC01000005">
    <property type="protein sequence ID" value="CEL05304.1"/>
    <property type="molecule type" value="Genomic_DNA"/>
</dbReference>
<feature type="compositionally biased region" description="Acidic residues" evidence="1">
    <location>
        <begin position="358"/>
        <end position="373"/>
    </location>
</feature>
<feature type="compositionally biased region" description="Low complexity" evidence="1">
    <location>
        <begin position="1162"/>
        <end position="1177"/>
    </location>
</feature>
<feature type="compositionally biased region" description="Polar residues" evidence="1">
    <location>
        <begin position="661"/>
        <end position="675"/>
    </location>
</feature>
<feature type="compositionally biased region" description="Low complexity" evidence="1">
    <location>
        <begin position="12"/>
        <end position="28"/>
    </location>
</feature>
<dbReference type="Proteomes" id="UP000054771">
    <property type="component" value="Unassembled WGS sequence"/>
</dbReference>
<feature type="compositionally biased region" description="Polar residues" evidence="1">
    <location>
        <begin position="747"/>
        <end position="756"/>
    </location>
</feature>
<feature type="compositionally biased region" description="Acidic residues" evidence="1">
    <location>
        <begin position="1096"/>
        <end position="1106"/>
    </location>
</feature>
<feature type="compositionally biased region" description="Low complexity" evidence="1">
    <location>
        <begin position="402"/>
        <end position="424"/>
    </location>
</feature>
<accession>A0A0U5G4K8</accession>
<reference evidence="3" key="1">
    <citation type="journal article" date="2016" name="Genome Announc.">
        <title>Draft genome sequences of fungus Aspergillus calidoustus.</title>
        <authorList>
            <person name="Horn F."/>
            <person name="Linde J."/>
            <person name="Mattern D.J."/>
            <person name="Walther G."/>
            <person name="Guthke R."/>
            <person name="Scherlach K."/>
            <person name="Martin K."/>
            <person name="Brakhage A.A."/>
            <person name="Petzke L."/>
            <person name="Valiante V."/>
        </authorList>
    </citation>
    <scope>NUCLEOTIDE SEQUENCE [LARGE SCALE GENOMIC DNA]</scope>
    <source>
        <strain evidence="3">SF006504</strain>
    </source>
</reference>
<feature type="compositionally biased region" description="Low complexity" evidence="1">
    <location>
        <begin position="771"/>
        <end position="785"/>
    </location>
</feature>
<feature type="compositionally biased region" description="Polar residues" evidence="1">
    <location>
        <begin position="1023"/>
        <end position="1049"/>
    </location>
</feature>
<feature type="compositionally biased region" description="Basic residues" evidence="1">
    <location>
        <begin position="1252"/>
        <end position="1261"/>
    </location>
</feature>
<gene>
    <name evidence="2" type="ORF">ASPCAL06422</name>
</gene>
<feature type="compositionally biased region" description="Low complexity" evidence="1">
    <location>
        <begin position="923"/>
        <end position="939"/>
    </location>
</feature>
<evidence type="ECO:0000256" key="1">
    <source>
        <dbReference type="SAM" id="MobiDB-lite"/>
    </source>
</evidence>
<feature type="region of interest" description="Disordered" evidence="1">
    <location>
        <begin position="350"/>
        <end position="373"/>
    </location>
</feature>
<feature type="region of interest" description="Disordered" evidence="1">
    <location>
        <begin position="1215"/>
        <end position="1261"/>
    </location>
</feature>
<feature type="compositionally biased region" description="Polar residues" evidence="1">
    <location>
        <begin position="1178"/>
        <end position="1196"/>
    </location>
</feature>
<feature type="compositionally biased region" description="Basic and acidic residues" evidence="1">
    <location>
        <begin position="1"/>
        <end position="11"/>
    </location>
</feature>
<feature type="compositionally biased region" description="Polar residues" evidence="1">
    <location>
        <begin position="1131"/>
        <end position="1143"/>
    </location>
</feature>